<comment type="caution">
    <text evidence="3">The sequence shown here is derived from an EMBL/GenBank/DDBJ whole genome shotgun (WGS) entry which is preliminary data.</text>
</comment>
<dbReference type="AlphaFoldDB" id="A0A6G0XRE1"/>
<proteinExistence type="predicted"/>
<accession>A0A6G0XRE1</accession>
<sequence length="465" mass="50897">MIGLIVAACLAMFHSAHGMAEYVIPSFDLNERGSHLSLIKALEANGVIALKNVPKFASTRDPYVQSAFACMKQHPNLDALMQKKLQDGTQRTTISMNADGATFSTALTTQCPKFIEAQKSYNQLLRDVSARLANVLSKDTEISSPLVDVVNLGAHLDHIHSYTPAPSSIFTPISSLFKAQTQLSLDFHTDNGVMLLTSAPYYFDDQGSVIKDISSGLVLRLSLHGKAQQVMPHLSSDELVVMVGEGFSRWGNFGYKFPPVLHAVQMPQDARIASRLFSGRMILLQNDATLAQSHLSFKDYADATTRYVLNEQTGDDSTTLSTLGCPVGRTLLASDLSCTLGIWAPSNASDPSTTNEQCMFHCNAPNMKKDVEMCKSLKCELVDQVMEGGTMCWMLCVQHLDTCNIADQVCVDQSLACPPPSKTWEFWTVVAYIAAIALGLWAAWLLWKRCTNPATPSETVPLLGY</sequence>
<organism evidence="3 4">
    <name type="scientific">Aphanomyces euteiches</name>
    <dbReference type="NCBI Taxonomy" id="100861"/>
    <lineage>
        <taxon>Eukaryota</taxon>
        <taxon>Sar</taxon>
        <taxon>Stramenopiles</taxon>
        <taxon>Oomycota</taxon>
        <taxon>Saprolegniomycetes</taxon>
        <taxon>Saprolegniales</taxon>
        <taxon>Verrucalvaceae</taxon>
        <taxon>Aphanomyces</taxon>
    </lineage>
</organism>
<feature type="signal peptide" evidence="2">
    <location>
        <begin position="1"/>
        <end position="18"/>
    </location>
</feature>
<feature type="chain" id="PRO_5026276119" evidence="2">
    <location>
        <begin position="19"/>
        <end position="465"/>
    </location>
</feature>
<dbReference type="VEuPathDB" id="FungiDB:AeMF1_006899"/>
<dbReference type="Proteomes" id="UP000481153">
    <property type="component" value="Unassembled WGS sequence"/>
</dbReference>
<evidence type="ECO:0000313" key="3">
    <source>
        <dbReference type="EMBL" id="KAF0742901.1"/>
    </source>
</evidence>
<keyword evidence="2" id="KW-0732">Signal</keyword>
<dbReference type="PANTHER" id="PTHR40855:SF1">
    <property type="entry name" value="CLAVAMINATE SYNTHASE-LIKE PROTEIN"/>
    <property type="match status" value="1"/>
</dbReference>
<evidence type="ECO:0000256" key="2">
    <source>
        <dbReference type="SAM" id="SignalP"/>
    </source>
</evidence>
<feature type="transmembrane region" description="Helical" evidence="1">
    <location>
        <begin position="426"/>
        <end position="447"/>
    </location>
</feature>
<evidence type="ECO:0000313" key="4">
    <source>
        <dbReference type="Proteomes" id="UP000481153"/>
    </source>
</evidence>
<keyword evidence="1" id="KW-0472">Membrane</keyword>
<reference evidence="3 4" key="1">
    <citation type="submission" date="2019-07" db="EMBL/GenBank/DDBJ databases">
        <title>Genomics analysis of Aphanomyces spp. identifies a new class of oomycete effector associated with host adaptation.</title>
        <authorList>
            <person name="Gaulin E."/>
        </authorList>
    </citation>
    <scope>NUCLEOTIDE SEQUENCE [LARGE SCALE GENOMIC DNA]</scope>
    <source>
        <strain evidence="3 4">ATCC 201684</strain>
    </source>
</reference>
<dbReference type="PANTHER" id="PTHR40855">
    <property type="entry name" value="DIOX_N DOMAIN-CONTAINING PROTEIN"/>
    <property type="match status" value="1"/>
</dbReference>
<keyword evidence="1" id="KW-0812">Transmembrane</keyword>
<protein>
    <submittedName>
        <fullName evidence="3">Uncharacterized protein</fullName>
    </submittedName>
</protein>
<name>A0A6G0XRE1_9STRA</name>
<evidence type="ECO:0000256" key="1">
    <source>
        <dbReference type="SAM" id="Phobius"/>
    </source>
</evidence>
<keyword evidence="1" id="KW-1133">Transmembrane helix</keyword>
<keyword evidence="4" id="KW-1185">Reference proteome</keyword>
<gene>
    <name evidence="3" type="ORF">Ae201684_002295</name>
</gene>
<dbReference type="Gene3D" id="2.60.120.330">
    <property type="entry name" value="B-lactam Antibiotic, Isopenicillin N Synthase, Chain"/>
    <property type="match status" value="1"/>
</dbReference>
<dbReference type="InterPro" id="IPR027443">
    <property type="entry name" value="IPNS-like_sf"/>
</dbReference>
<dbReference type="EMBL" id="VJMJ01000023">
    <property type="protein sequence ID" value="KAF0742901.1"/>
    <property type="molecule type" value="Genomic_DNA"/>
</dbReference>